<evidence type="ECO:0000313" key="6">
    <source>
        <dbReference type="EMBL" id="MBG6084215.1"/>
    </source>
</evidence>
<evidence type="ECO:0000259" key="5">
    <source>
        <dbReference type="SMART" id="SM00656"/>
    </source>
</evidence>
<dbReference type="AlphaFoldDB" id="A0A931GEK6"/>
<keyword evidence="4" id="KW-0732">Signal</keyword>
<protein>
    <submittedName>
        <fullName evidence="6">Pectate lyase</fullName>
        <ecNumber evidence="6">4.2.2.2</ecNumber>
    </submittedName>
</protein>
<evidence type="ECO:0000256" key="1">
    <source>
        <dbReference type="ARBA" id="ARBA00023239"/>
    </source>
</evidence>
<comment type="caution">
    <text evidence="6">The sequence shown here is derived from an EMBL/GenBank/DDBJ whole genome shotgun (WGS) entry which is preliminary data.</text>
</comment>
<dbReference type="EMBL" id="JADOTZ010000001">
    <property type="protein sequence ID" value="MBG6084215.1"/>
    <property type="molecule type" value="Genomic_DNA"/>
</dbReference>
<dbReference type="GO" id="GO:0030570">
    <property type="term" value="F:pectate lyase activity"/>
    <property type="evidence" value="ECO:0007669"/>
    <property type="project" value="UniProtKB-EC"/>
</dbReference>
<feature type="chain" id="PRO_5037794994" evidence="4">
    <location>
        <begin position="32"/>
        <end position="480"/>
    </location>
</feature>
<feature type="domain" description="Pectate lyase" evidence="5">
    <location>
        <begin position="132"/>
        <end position="382"/>
    </location>
</feature>
<feature type="signal peptide" evidence="4">
    <location>
        <begin position="1"/>
        <end position="31"/>
    </location>
</feature>
<dbReference type="GO" id="GO:0005576">
    <property type="term" value="C:extracellular region"/>
    <property type="evidence" value="ECO:0007669"/>
    <property type="project" value="UniProtKB-SubCell"/>
</dbReference>
<proteinExistence type="inferred from homology"/>
<dbReference type="InterPro" id="IPR045032">
    <property type="entry name" value="PEL"/>
</dbReference>
<evidence type="ECO:0000256" key="4">
    <source>
        <dbReference type="SAM" id="SignalP"/>
    </source>
</evidence>
<organism evidence="6 7">
    <name type="scientific">Zhihengliuella flava</name>
    <dbReference type="NCBI Taxonomy" id="1285193"/>
    <lineage>
        <taxon>Bacteria</taxon>
        <taxon>Bacillati</taxon>
        <taxon>Actinomycetota</taxon>
        <taxon>Actinomycetes</taxon>
        <taxon>Micrococcales</taxon>
        <taxon>Micrococcaceae</taxon>
        <taxon>Zhihengliuella</taxon>
    </lineage>
</organism>
<dbReference type="Pfam" id="PF00544">
    <property type="entry name" value="Pectate_lyase_4"/>
    <property type="match status" value="1"/>
</dbReference>
<dbReference type="SUPFAM" id="SSF51126">
    <property type="entry name" value="Pectin lyase-like"/>
    <property type="match status" value="1"/>
</dbReference>
<keyword evidence="7" id="KW-1185">Reference proteome</keyword>
<keyword evidence="2" id="KW-0964">Secreted</keyword>
<dbReference type="PANTHER" id="PTHR31683:SF18">
    <property type="entry name" value="PECTATE LYASE 21-RELATED"/>
    <property type="match status" value="1"/>
</dbReference>
<dbReference type="SMART" id="SM00656">
    <property type="entry name" value="Amb_all"/>
    <property type="match status" value="1"/>
</dbReference>
<dbReference type="InterPro" id="IPR012334">
    <property type="entry name" value="Pectin_lyas_fold"/>
</dbReference>
<keyword evidence="2" id="KW-0119">Carbohydrate metabolism</keyword>
<evidence type="ECO:0000256" key="2">
    <source>
        <dbReference type="RuleBase" id="RU361173"/>
    </source>
</evidence>
<name>A0A931GEK6_9MICC</name>
<feature type="region of interest" description="Disordered" evidence="3">
    <location>
        <begin position="458"/>
        <end position="480"/>
    </location>
</feature>
<evidence type="ECO:0000313" key="7">
    <source>
        <dbReference type="Proteomes" id="UP000625033"/>
    </source>
</evidence>
<feature type="compositionally biased region" description="Polar residues" evidence="3">
    <location>
        <begin position="468"/>
        <end position="480"/>
    </location>
</feature>
<gene>
    <name evidence="6" type="ORF">IW252_000982</name>
</gene>
<dbReference type="InterPro" id="IPR002022">
    <property type="entry name" value="Pec_lyase"/>
</dbReference>
<dbReference type="GO" id="GO:0000272">
    <property type="term" value="P:polysaccharide catabolic process"/>
    <property type="evidence" value="ECO:0007669"/>
    <property type="project" value="UniProtKB-KW"/>
</dbReference>
<evidence type="ECO:0000256" key="3">
    <source>
        <dbReference type="SAM" id="MobiDB-lite"/>
    </source>
</evidence>
<dbReference type="EC" id="4.2.2.2" evidence="6"/>
<keyword evidence="2" id="KW-0624">Polysaccharide degradation</keyword>
<dbReference type="Proteomes" id="UP000625033">
    <property type="component" value="Unassembled WGS sequence"/>
</dbReference>
<comment type="subcellular location">
    <subcellularLocation>
        <location evidence="2">Secreted</location>
    </subcellularLocation>
</comment>
<dbReference type="PANTHER" id="PTHR31683">
    <property type="entry name" value="PECTATE LYASE 18-RELATED"/>
    <property type="match status" value="1"/>
</dbReference>
<comment type="similarity">
    <text evidence="2">Belongs to the polysaccharide lyase 1 family.</text>
</comment>
<accession>A0A931GEK6</accession>
<reference evidence="6" key="1">
    <citation type="submission" date="2020-11" db="EMBL/GenBank/DDBJ databases">
        <title>Sequencing the genomes of 1000 actinobacteria strains.</title>
        <authorList>
            <person name="Klenk H.-P."/>
        </authorList>
    </citation>
    <scope>NUCLEOTIDE SEQUENCE</scope>
    <source>
        <strain evidence="6">DSM 26152</strain>
    </source>
</reference>
<dbReference type="RefSeq" id="WP_331271445.1">
    <property type="nucleotide sequence ID" value="NZ_JADOTZ010000001.1"/>
</dbReference>
<dbReference type="Gene3D" id="2.160.20.10">
    <property type="entry name" value="Single-stranded right-handed beta-helix, Pectin lyase-like"/>
    <property type="match status" value="1"/>
</dbReference>
<keyword evidence="1 2" id="KW-0456">Lyase</keyword>
<sequence length="480" mass="51747">MLSSSGTFTALLGAAATLAVTAAGLPVGASAAPANPAERGHVFSASDQAPGWASENGGTTGGAVATPESTYVVTNRAELLAALDNAGQRHEPKMIYISGTIHGNEADDGRLLGEQEYAPGYDVEKYLSCFGAEGWSDQLHEYCGDQRRTRQSGSNAMKRQSELSIPSNTTLVGLGDDAGIDQATVMLHLAHNVVIRNLTLEAPVDYFSSWDPYDGEEGSWNARFDAVSSVTSTNIWLDHVTLTDGDFLDRDAPMGPNGKPMNRHDGLFDMKDGSDYITVSNSRFENHDKTMLLGSGDDNADTDEGRLRISLIGNFFDGIKQRAPRVRFGQVHVLNNYFLGHVKDPQSPVTSGAVGGHDYFMGLGYKSQVYSERNSFDYRGPGADETVAVHVWNANHFLDEGSWFNQRPVDLNALASEQFGARVEEAAASGEPLPEWAAQGFTSGIEWDPPYEYEPLTTPSEVKRHARTSTGAGTLTVTAP</sequence>
<dbReference type="InterPro" id="IPR011050">
    <property type="entry name" value="Pectin_lyase_fold/virulence"/>
</dbReference>